<reference evidence="2 3" key="1">
    <citation type="submission" date="2021-03" db="EMBL/GenBank/DDBJ databases">
        <title>Complete genome of Parasphingorhabdus_sp.JHSY0214.</title>
        <authorList>
            <person name="Yoo J.H."/>
            <person name="Bae J.W."/>
        </authorList>
    </citation>
    <scope>NUCLEOTIDE SEQUENCE [LARGE SCALE GENOMIC DNA]</scope>
    <source>
        <strain evidence="2 3">JHSY0214</strain>
    </source>
</reference>
<dbReference type="Proteomes" id="UP000663923">
    <property type="component" value="Chromosome"/>
</dbReference>
<keyword evidence="1" id="KW-1133">Transmembrane helix</keyword>
<keyword evidence="1" id="KW-0812">Transmembrane</keyword>
<feature type="transmembrane region" description="Helical" evidence="1">
    <location>
        <begin position="59"/>
        <end position="83"/>
    </location>
</feature>
<feature type="transmembrane region" description="Helical" evidence="1">
    <location>
        <begin position="95"/>
        <end position="116"/>
    </location>
</feature>
<dbReference type="EMBL" id="CP071794">
    <property type="protein sequence ID" value="QTD55889.1"/>
    <property type="molecule type" value="Genomic_DNA"/>
</dbReference>
<dbReference type="RefSeq" id="WP_207987713.1">
    <property type="nucleotide sequence ID" value="NZ_CP071794.1"/>
</dbReference>
<name>A0ABX7T5Z6_9SPHN</name>
<protein>
    <recommendedName>
        <fullName evidence="4">Polysaccharide biosynthesis protein</fullName>
    </recommendedName>
</protein>
<evidence type="ECO:0000313" key="2">
    <source>
        <dbReference type="EMBL" id="QTD55889.1"/>
    </source>
</evidence>
<evidence type="ECO:0000256" key="1">
    <source>
        <dbReference type="SAM" id="Phobius"/>
    </source>
</evidence>
<feature type="transmembrane region" description="Helical" evidence="1">
    <location>
        <begin position="122"/>
        <end position="141"/>
    </location>
</feature>
<keyword evidence="1" id="KW-0472">Membrane</keyword>
<keyword evidence="3" id="KW-1185">Reference proteome</keyword>
<accession>A0ABX7T5Z6</accession>
<proteinExistence type="predicted"/>
<feature type="transmembrane region" description="Helical" evidence="1">
    <location>
        <begin position="27"/>
        <end position="47"/>
    </location>
</feature>
<sequence>MTIETITALITAFLAKIANMARWKKQLTVVSLDIILCILSIIVAYSLRIGVWVYWDLAIQKVVVGSLLILAPVFYYSGVYNAIFRYAGSGMMKTLVRAFVIYSVPMVLIFSVFGLAGVPRTIGVIQPIIFFIAVGFSRVMARYLMVDILGRNLFGGKSKPF</sequence>
<gene>
    <name evidence="2" type="ORF">J4G78_17170</name>
</gene>
<evidence type="ECO:0008006" key="4">
    <source>
        <dbReference type="Google" id="ProtNLM"/>
    </source>
</evidence>
<organism evidence="2 3">
    <name type="scientific">Parasphingorhabdus cellanae</name>
    <dbReference type="NCBI Taxonomy" id="2806553"/>
    <lineage>
        <taxon>Bacteria</taxon>
        <taxon>Pseudomonadati</taxon>
        <taxon>Pseudomonadota</taxon>
        <taxon>Alphaproteobacteria</taxon>
        <taxon>Sphingomonadales</taxon>
        <taxon>Sphingomonadaceae</taxon>
        <taxon>Parasphingorhabdus</taxon>
    </lineage>
</organism>
<evidence type="ECO:0000313" key="3">
    <source>
        <dbReference type="Proteomes" id="UP000663923"/>
    </source>
</evidence>